<gene>
    <name evidence="1" type="ORF">EIK79_12860</name>
</gene>
<sequence length="86" mass="10220">MQQVSSEYIRTQNFIREVRKGREQRAVAEFCEIPQSKTRSILKRAETNDGIPLGTDQWRLERATVEVVRRRLPRLLNKIPNRLEDQ</sequence>
<comment type="caution">
    <text evidence="1">The sequence shown here is derived from an EMBL/GenBank/DDBJ whole genome shotgun (WGS) entry which is preliminary data.</text>
</comment>
<dbReference type="Proteomes" id="UP000282322">
    <property type="component" value="Unassembled WGS sequence"/>
</dbReference>
<proteinExistence type="predicted"/>
<evidence type="ECO:0000313" key="1">
    <source>
        <dbReference type="EMBL" id="RRJ29522.1"/>
    </source>
</evidence>
<dbReference type="OrthoDB" id="24728at2157"/>
<evidence type="ECO:0000313" key="2">
    <source>
        <dbReference type="Proteomes" id="UP000282322"/>
    </source>
</evidence>
<dbReference type="AlphaFoldDB" id="A0A3P3R7S6"/>
<accession>A0A3P3R7S6</accession>
<name>A0A3P3R7S6_9EURY</name>
<dbReference type="EMBL" id="RRCH01000028">
    <property type="protein sequence ID" value="RRJ29522.1"/>
    <property type="molecule type" value="Genomic_DNA"/>
</dbReference>
<reference evidence="1 2" key="1">
    <citation type="submission" date="2018-11" db="EMBL/GenBank/DDBJ databases">
        <title>Taxonoimc description of Halomarina strain SPP-AMP-1.</title>
        <authorList>
            <person name="Pal Y."/>
            <person name="Srinivasana K."/>
            <person name="Verma A."/>
            <person name="Kumar P."/>
        </authorList>
    </citation>
    <scope>NUCLEOTIDE SEQUENCE [LARGE SCALE GENOMIC DNA]</scope>
    <source>
        <strain evidence="1 2">SPP-AMP-1</strain>
    </source>
</reference>
<dbReference type="RefSeq" id="WP_124955511.1">
    <property type="nucleotide sequence ID" value="NZ_RRCH01000028.1"/>
</dbReference>
<protein>
    <submittedName>
        <fullName evidence="1">Uncharacterized protein</fullName>
    </submittedName>
</protein>
<organism evidence="1 2">
    <name type="scientific">Halocatena pleomorpha</name>
    <dbReference type="NCBI Taxonomy" id="1785090"/>
    <lineage>
        <taxon>Archaea</taxon>
        <taxon>Methanobacteriati</taxon>
        <taxon>Methanobacteriota</taxon>
        <taxon>Stenosarchaea group</taxon>
        <taxon>Halobacteria</taxon>
        <taxon>Halobacteriales</taxon>
        <taxon>Natronomonadaceae</taxon>
        <taxon>Halocatena</taxon>
    </lineage>
</organism>
<keyword evidence="2" id="KW-1185">Reference proteome</keyword>